<proteinExistence type="inferred from homology"/>
<dbReference type="InterPro" id="IPR029063">
    <property type="entry name" value="SAM-dependent_MTases_sf"/>
</dbReference>
<keyword evidence="4" id="KW-0808">Transferase</keyword>
<gene>
    <name evidence="8" type="ORF">RBB77_11570</name>
</gene>
<feature type="domain" description="Type II methyltransferase M.TaqI-like" evidence="7">
    <location>
        <begin position="479"/>
        <end position="663"/>
    </location>
</feature>
<dbReference type="KEGG" id="tpsc:RBB77_11570"/>
<evidence type="ECO:0000313" key="8">
    <source>
        <dbReference type="EMBL" id="XCB31102.1"/>
    </source>
</evidence>
<dbReference type="Pfam" id="PF07669">
    <property type="entry name" value="Eco57I"/>
    <property type="match status" value="1"/>
</dbReference>
<dbReference type="PANTHER" id="PTHR33841">
    <property type="entry name" value="DNA METHYLTRANSFERASE YEEA-RELATED"/>
    <property type="match status" value="1"/>
</dbReference>
<evidence type="ECO:0000256" key="5">
    <source>
        <dbReference type="ARBA" id="ARBA00022691"/>
    </source>
</evidence>
<dbReference type="Gene3D" id="3.40.50.150">
    <property type="entry name" value="Vaccinia Virus protein VP39"/>
    <property type="match status" value="1"/>
</dbReference>
<dbReference type="GO" id="GO:0009007">
    <property type="term" value="F:site-specific DNA-methyltransferase (adenine-specific) activity"/>
    <property type="evidence" value="ECO:0007669"/>
    <property type="project" value="UniProtKB-EC"/>
</dbReference>
<organism evidence="8">
    <name type="scientific">Tunturiibacter psychrotolerans</name>
    <dbReference type="NCBI Taxonomy" id="3069686"/>
    <lineage>
        <taxon>Bacteria</taxon>
        <taxon>Pseudomonadati</taxon>
        <taxon>Acidobacteriota</taxon>
        <taxon>Terriglobia</taxon>
        <taxon>Terriglobales</taxon>
        <taxon>Acidobacteriaceae</taxon>
        <taxon>Tunturiibacter</taxon>
    </lineage>
</organism>
<dbReference type="PANTHER" id="PTHR33841:SF5">
    <property type="entry name" value="DNA METHYLASE (MODIFICATION METHYLASE) (METHYLTRANSFERASE)-RELATED"/>
    <property type="match status" value="1"/>
</dbReference>
<evidence type="ECO:0000256" key="6">
    <source>
        <dbReference type="ARBA" id="ARBA00047942"/>
    </source>
</evidence>
<accession>A0AAU7ZJ66</accession>
<dbReference type="RefSeq" id="WP_353061944.1">
    <property type="nucleotide sequence ID" value="NZ_CP132942.1"/>
</dbReference>
<dbReference type="PROSITE" id="PS00092">
    <property type="entry name" value="N6_MTASE"/>
    <property type="match status" value="1"/>
</dbReference>
<evidence type="ECO:0000256" key="1">
    <source>
        <dbReference type="ARBA" id="ARBA00006594"/>
    </source>
</evidence>
<name>A0AAU7ZJ66_9BACT</name>
<protein>
    <recommendedName>
        <fullName evidence="2">site-specific DNA-methyltransferase (adenine-specific)</fullName>
        <ecNumber evidence="2">2.1.1.72</ecNumber>
    </recommendedName>
</protein>
<dbReference type="EC" id="2.1.1.72" evidence="2"/>
<dbReference type="GO" id="GO:0006304">
    <property type="term" value="P:DNA modification"/>
    <property type="evidence" value="ECO:0007669"/>
    <property type="project" value="InterPro"/>
</dbReference>
<dbReference type="GO" id="GO:0032259">
    <property type="term" value="P:methylation"/>
    <property type="evidence" value="ECO:0007669"/>
    <property type="project" value="UniProtKB-KW"/>
</dbReference>
<evidence type="ECO:0000256" key="3">
    <source>
        <dbReference type="ARBA" id="ARBA00022603"/>
    </source>
</evidence>
<comment type="catalytic activity">
    <reaction evidence="6">
        <text>a 2'-deoxyadenosine in DNA + S-adenosyl-L-methionine = an N(6)-methyl-2'-deoxyadenosine in DNA + S-adenosyl-L-homocysteine + H(+)</text>
        <dbReference type="Rhea" id="RHEA:15197"/>
        <dbReference type="Rhea" id="RHEA-COMP:12418"/>
        <dbReference type="Rhea" id="RHEA-COMP:12419"/>
        <dbReference type="ChEBI" id="CHEBI:15378"/>
        <dbReference type="ChEBI" id="CHEBI:57856"/>
        <dbReference type="ChEBI" id="CHEBI:59789"/>
        <dbReference type="ChEBI" id="CHEBI:90615"/>
        <dbReference type="ChEBI" id="CHEBI:90616"/>
        <dbReference type="EC" id="2.1.1.72"/>
    </reaction>
</comment>
<keyword evidence="3 8" id="KW-0489">Methyltransferase</keyword>
<reference evidence="8" key="1">
    <citation type="submission" date="2023-08" db="EMBL/GenBank/DDBJ databases">
        <authorList>
            <person name="Messyasz A."/>
            <person name="Mannisto M.K."/>
            <person name="Kerkhof L.J."/>
            <person name="Haggblom M."/>
        </authorList>
    </citation>
    <scope>NUCLEOTIDE SEQUENCE</scope>
    <source>
        <strain evidence="8">X5P6</strain>
    </source>
</reference>
<dbReference type="SUPFAM" id="SSF53335">
    <property type="entry name" value="S-adenosyl-L-methionine-dependent methyltransferases"/>
    <property type="match status" value="1"/>
</dbReference>
<dbReference type="InterPro" id="IPR011639">
    <property type="entry name" value="MethylTrfase_TaqI-like_dom"/>
</dbReference>
<evidence type="ECO:0000259" key="7">
    <source>
        <dbReference type="Pfam" id="PF07669"/>
    </source>
</evidence>
<reference evidence="8" key="2">
    <citation type="journal article" date="2024" name="Environ. Microbiol.">
        <title>Genome analysis and description of Tunturibacter gen. nov. expands the diversity of Terriglobia in tundra soils.</title>
        <authorList>
            <person name="Messyasz A."/>
            <person name="Mannisto M.K."/>
            <person name="Kerkhof L.J."/>
            <person name="Haggblom M.M."/>
        </authorList>
    </citation>
    <scope>NUCLEOTIDE SEQUENCE</scope>
    <source>
        <strain evidence="8">X5P6</strain>
    </source>
</reference>
<evidence type="ECO:0000256" key="2">
    <source>
        <dbReference type="ARBA" id="ARBA00011900"/>
    </source>
</evidence>
<dbReference type="GO" id="GO:0003676">
    <property type="term" value="F:nucleic acid binding"/>
    <property type="evidence" value="ECO:0007669"/>
    <property type="project" value="InterPro"/>
</dbReference>
<dbReference type="InterPro" id="IPR002052">
    <property type="entry name" value="DNA_methylase_N6_adenine_CS"/>
</dbReference>
<comment type="similarity">
    <text evidence="1">Belongs to the N(4)/N(6)-methyltransferase family.</text>
</comment>
<dbReference type="InterPro" id="IPR050953">
    <property type="entry name" value="N4_N6_ade-DNA_methylase"/>
</dbReference>
<evidence type="ECO:0000256" key="4">
    <source>
        <dbReference type="ARBA" id="ARBA00022679"/>
    </source>
</evidence>
<dbReference type="PRINTS" id="PR00507">
    <property type="entry name" value="N12N6MTFRASE"/>
</dbReference>
<dbReference type="AlphaFoldDB" id="A0AAU7ZJ66"/>
<dbReference type="EMBL" id="CP132942">
    <property type="protein sequence ID" value="XCB31102.1"/>
    <property type="molecule type" value="Genomic_DNA"/>
</dbReference>
<sequence>MTFDSAVTRFLALVKKVEAATTARSENDLSANLASCLQALGLSTVLDTSSPGGMRKRPDILGYVRSEDADLVLPAEIVIESKKPNELSDYATITDAVNSGWFWAEKTVPYIRENLTRIQYFVVTTFTSFAIVTISEELRRGFIEWVAGEDESLRSAVRANTTTFHLCSPHHQQSQWQSWLESHFEPTRIAPVPISTIISAFSVESRRDLESFAGELAGFAAGNDDISSSGLFESVRTRLPASYELLEGTTKRDLHIFLMTQYPGMKQTAVETLAKEHPQEVVSDFVAASIHSLIGRLFAFKVIEDKFCVSETDPLIDADHWIFRTTRYDRKASEEIRKALFRSLRDLKDSELLAIRRFAEYGFFFDWIEDYVDPTLLRRLIEMIGSRNFESLEGDLLGRFFELYAQKINRTKRRALGQYYTPQPVVEVIWSLVVNLVHERGVENTVNVLDPGMGSGTFLTEGVRQLAKSGVPRFWDRLSGFDLSAQVLGIAYVNLYVAILSQLDRNQAEQVGDLHVYATDALDPRNGQYLKQILPLIPDENYKNFIEERIRISAEVKQNGTFTVVIGNPPYRNNSNRTLSQMALVFPALFESSMENSRAQEINPRDDYAWFFGAADFYVRESGIIAFIVSDSFAQKRSYRYFRQDLLRRYHIRHLIRLGGQVFQDVGPRIDFVIVVLEKRSVALAAPNELETHPYIDLRGLTTGVAQNILGTELDPRFLLMQAVSSGERSLPEPVMDSPRKSLNYSLYPVSPIIDRVRLNSLPLFEKKVERIFESKWPGLVTAFDEFFKAGSSIELETRMTTFFELCNRPRLGGPAFTAAVERWGGENAIDEDKYERLCQLAHQVRQRGLAFVASNIKRALDGAMPNNVRWYPPRRNSVFVYYEVRLDIPRNENEGRVVGWGTMQQWREPLSHIISPKLIYTTASKPQYGLKAFVVDDEWYVKKHGGMSQQYNYTGLVNQSQARRMDGSPNNLNQGGLRLLERLQEANLPMNALNFYVAAIYNSEIASEFLEEASSGTPFAIRIPSSNQLEIARDLACAGNRMRDIFWLQHIVEGSEQVEASSLAQFEPDILDSVGLVKQTIQSRGFRSRETYAIPTSLNLRIQDQTGPIQEEIDRLASELYS</sequence>
<keyword evidence="5" id="KW-0949">S-adenosyl-L-methionine</keyword>